<dbReference type="GO" id="GO:0003700">
    <property type="term" value="F:DNA-binding transcription factor activity"/>
    <property type="evidence" value="ECO:0007669"/>
    <property type="project" value="InterPro"/>
</dbReference>
<organism evidence="2 3">
    <name type="scientific">Schleiferilactobacillus shenzhenensis LY-73</name>
    <dbReference type="NCBI Taxonomy" id="1231336"/>
    <lineage>
        <taxon>Bacteria</taxon>
        <taxon>Bacillati</taxon>
        <taxon>Bacillota</taxon>
        <taxon>Bacilli</taxon>
        <taxon>Lactobacillales</taxon>
        <taxon>Lactobacillaceae</taxon>
        <taxon>Schleiferilactobacillus</taxon>
    </lineage>
</organism>
<dbReference type="InterPro" id="IPR007627">
    <property type="entry name" value="RNA_pol_sigma70_r2"/>
</dbReference>
<dbReference type="GO" id="GO:0006352">
    <property type="term" value="P:DNA-templated transcription initiation"/>
    <property type="evidence" value="ECO:0007669"/>
    <property type="project" value="InterPro"/>
</dbReference>
<keyword evidence="3" id="KW-1185">Reference proteome</keyword>
<evidence type="ECO:0000313" key="2">
    <source>
        <dbReference type="EMBL" id="ERL66278.1"/>
    </source>
</evidence>
<dbReference type="eggNOG" id="COG1595">
    <property type="taxonomic scope" value="Bacteria"/>
</dbReference>
<dbReference type="EMBL" id="KI271583">
    <property type="protein sequence ID" value="ERL66278.1"/>
    <property type="molecule type" value="Genomic_DNA"/>
</dbReference>
<name>U4TWR9_9LACO</name>
<evidence type="ECO:0000313" key="3">
    <source>
        <dbReference type="Proteomes" id="UP000030647"/>
    </source>
</evidence>
<dbReference type="RefSeq" id="WP_022528655.1">
    <property type="nucleotide sequence ID" value="NZ_KI271583.1"/>
</dbReference>
<dbReference type="STRING" id="1231336.L248_1370"/>
<sequence length="192" mass="22008">MMSDEELIVRVRAGDSAALETLVQRYQPMVNGVRQCFFIRLFDRDDWYQEARICCYNVCCHFDSGHGSSFGAYFKLCFRHHMLRFVRRDLAAKRSGDLDTISLEDVALAGEPSATSQYTETIALRTYLQHLRALHDQLTGPERRVWAAMVGDDPTVAEEMTAYMFRTTKASCRQKLADMMANDCAMPEIRRG</sequence>
<dbReference type="AlphaFoldDB" id="U4TWR9"/>
<dbReference type="Gene3D" id="1.10.1740.10">
    <property type="match status" value="1"/>
</dbReference>
<dbReference type="OrthoDB" id="1767844at2"/>
<proteinExistence type="predicted"/>
<feature type="domain" description="RNA polymerase sigma-70 region 2" evidence="1">
    <location>
        <begin position="22"/>
        <end position="88"/>
    </location>
</feature>
<dbReference type="SUPFAM" id="SSF88946">
    <property type="entry name" value="Sigma2 domain of RNA polymerase sigma factors"/>
    <property type="match status" value="1"/>
</dbReference>
<dbReference type="InterPro" id="IPR013325">
    <property type="entry name" value="RNA_pol_sigma_r2"/>
</dbReference>
<accession>U4TWR9</accession>
<dbReference type="HOGENOM" id="CLU_090333_1_1_9"/>
<evidence type="ECO:0000259" key="1">
    <source>
        <dbReference type="Pfam" id="PF04542"/>
    </source>
</evidence>
<protein>
    <recommendedName>
        <fullName evidence="1">RNA polymerase sigma-70 region 2 domain-containing protein</fullName>
    </recommendedName>
</protein>
<dbReference type="Pfam" id="PF04542">
    <property type="entry name" value="Sigma70_r2"/>
    <property type="match status" value="1"/>
</dbReference>
<gene>
    <name evidence="2" type="ORF">L248_1370</name>
</gene>
<dbReference type="Proteomes" id="UP000030647">
    <property type="component" value="Unassembled WGS sequence"/>
</dbReference>
<reference evidence="3" key="1">
    <citation type="journal article" date="2013" name="Genome Announc.">
        <title>Whole-Genome Sequencing of Lactobacillus shenzhenensis Strain LY-73T.</title>
        <authorList>
            <person name="Lin Z."/>
            <person name="Liu Z."/>
            <person name="Yang R."/>
            <person name="Zou Y."/>
            <person name="Wan D."/>
            <person name="Chen J."/>
            <person name="Guo M."/>
            <person name="Zhao J."/>
            <person name="Fang C."/>
            <person name="Yang R."/>
            <person name="Liu F."/>
        </authorList>
    </citation>
    <scope>NUCLEOTIDE SEQUENCE [LARGE SCALE GENOMIC DNA]</scope>
    <source>
        <strain evidence="3">LY-73</strain>
    </source>
</reference>